<dbReference type="CDD" id="cd06257">
    <property type="entry name" value="DnaJ"/>
    <property type="match status" value="1"/>
</dbReference>
<dbReference type="EMBL" id="PKPP01004080">
    <property type="protein sequence ID" value="PWA66212.1"/>
    <property type="molecule type" value="Genomic_DNA"/>
</dbReference>
<dbReference type="Gene3D" id="1.10.287.110">
    <property type="entry name" value="DnaJ domain"/>
    <property type="match status" value="1"/>
</dbReference>
<dbReference type="InterPro" id="IPR036869">
    <property type="entry name" value="J_dom_sf"/>
</dbReference>
<organism evidence="2 3">
    <name type="scientific">Artemisia annua</name>
    <name type="common">Sweet wormwood</name>
    <dbReference type="NCBI Taxonomy" id="35608"/>
    <lineage>
        <taxon>Eukaryota</taxon>
        <taxon>Viridiplantae</taxon>
        <taxon>Streptophyta</taxon>
        <taxon>Embryophyta</taxon>
        <taxon>Tracheophyta</taxon>
        <taxon>Spermatophyta</taxon>
        <taxon>Magnoliopsida</taxon>
        <taxon>eudicotyledons</taxon>
        <taxon>Gunneridae</taxon>
        <taxon>Pentapetalae</taxon>
        <taxon>asterids</taxon>
        <taxon>campanulids</taxon>
        <taxon>Asterales</taxon>
        <taxon>Asteraceae</taxon>
        <taxon>Asteroideae</taxon>
        <taxon>Anthemideae</taxon>
        <taxon>Artemisiinae</taxon>
        <taxon>Artemisia</taxon>
    </lineage>
</organism>
<dbReference type="PROSITE" id="PS50076">
    <property type="entry name" value="DNAJ_2"/>
    <property type="match status" value="1"/>
</dbReference>
<dbReference type="SMART" id="SM00271">
    <property type="entry name" value="DnaJ"/>
    <property type="match status" value="1"/>
</dbReference>
<feature type="domain" description="J" evidence="1">
    <location>
        <begin position="6"/>
        <end position="76"/>
    </location>
</feature>
<name>A0A2U1MY76_ARTAN</name>
<dbReference type="InterPro" id="IPR001623">
    <property type="entry name" value="DnaJ_domain"/>
</dbReference>
<dbReference type="PANTHER" id="PTHR45098">
    <property type="entry name" value="DNAJ DOMAIN CONTAINING PROTEIN, EXPRESSED"/>
    <property type="match status" value="1"/>
</dbReference>
<dbReference type="AlphaFoldDB" id="A0A2U1MY76"/>
<evidence type="ECO:0000259" key="1">
    <source>
        <dbReference type="PROSITE" id="PS50076"/>
    </source>
</evidence>
<dbReference type="PANTHER" id="PTHR45098:SF1">
    <property type="entry name" value="DNAJ DOMAIN CONTAINING PROTEIN, EXPRESSED"/>
    <property type="match status" value="1"/>
</dbReference>
<dbReference type="SUPFAM" id="SSF46565">
    <property type="entry name" value="Chaperone J-domain"/>
    <property type="match status" value="1"/>
</dbReference>
<proteinExistence type="predicted"/>
<dbReference type="PRINTS" id="PR00625">
    <property type="entry name" value="JDOMAIN"/>
</dbReference>
<dbReference type="OrthoDB" id="10250354at2759"/>
<reference evidence="2 3" key="1">
    <citation type="journal article" date="2018" name="Mol. Plant">
        <title>The genome of Artemisia annua provides insight into the evolution of Asteraceae family and artemisinin biosynthesis.</title>
        <authorList>
            <person name="Shen Q."/>
            <person name="Zhang L."/>
            <person name="Liao Z."/>
            <person name="Wang S."/>
            <person name="Yan T."/>
            <person name="Shi P."/>
            <person name="Liu M."/>
            <person name="Fu X."/>
            <person name="Pan Q."/>
            <person name="Wang Y."/>
            <person name="Lv Z."/>
            <person name="Lu X."/>
            <person name="Zhang F."/>
            <person name="Jiang W."/>
            <person name="Ma Y."/>
            <person name="Chen M."/>
            <person name="Hao X."/>
            <person name="Li L."/>
            <person name="Tang Y."/>
            <person name="Lv G."/>
            <person name="Zhou Y."/>
            <person name="Sun X."/>
            <person name="Brodelius P.E."/>
            <person name="Rose J.K.C."/>
            <person name="Tang K."/>
        </authorList>
    </citation>
    <scope>NUCLEOTIDE SEQUENCE [LARGE SCALE GENOMIC DNA]</scope>
    <source>
        <strain evidence="3">cv. Huhao1</strain>
        <tissue evidence="2">Leaf</tissue>
    </source>
</reference>
<gene>
    <name evidence="2" type="ORF">CTI12_AA328870</name>
</gene>
<keyword evidence="3" id="KW-1185">Reference proteome</keyword>
<dbReference type="Pfam" id="PF00226">
    <property type="entry name" value="DnaJ"/>
    <property type="match status" value="1"/>
</dbReference>
<sequence>MSGFIDHYSFLGLPSSEKGFKVSKEELTKAYRSKALELHPDKSLDDPNAVEDFQQLQESYKILKNKQTREAFHKELMFVLRTFPTTGILYSYE</sequence>
<evidence type="ECO:0000313" key="2">
    <source>
        <dbReference type="EMBL" id="PWA66212.1"/>
    </source>
</evidence>
<protein>
    <submittedName>
        <fullName evidence="2">DnaJ domain-containing protein</fullName>
    </submittedName>
</protein>
<comment type="caution">
    <text evidence="2">The sequence shown here is derived from an EMBL/GenBank/DDBJ whole genome shotgun (WGS) entry which is preliminary data.</text>
</comment>
<evidence type="ECO:0000313" key="3">
    <source>
        <dbReference type="Proteomes" id="UP000245207"/>
    </source>
</evidence>
<dbReference type="STRING" id="35608.A0A2U1MY76"/>
<accession>A0A2U1MY76</accession>
<dbReference type="Proteomes" id="UP000245207">
    <property type="component" value="Unassembled WGS sequence"/>
</dbReference>